<dbReference type="PROSITE" id="PS00375">
    <property type="entry name" value="UDPGT"/>
    <property type="match status" value="1"/>
</dbReference>
<dbReference type="FunCoup" id="A0A061GWF9">
    <property type="interactions" value="171"/>
</dbReference>
<evidence type="ECO:0000256" key="4">
    <source>
        <dbReference type="RuleBase" id="RU003718"/>
    </source>
</evidence>
<gene>
    <name evidence="6" type="ORF">TCM_041639</name>
</gene>
<dbReference type="Pfam" id="PF00201">
    <property type="entry name" value="UDPGT"/>
    <property type="match status" value="1"/>
</dbReference>
<dbReference type="GO" id="GO:0080044">
    <property type="term" value="F:quercetin 7-O-glucosyltransferase activity"/>
    <property type="evidence" value="ECO:0000318"/>
    <property type="project" value="GO_Central"/>
</dbReference>
<evidence type="ECO:0000313" key="6">
    <source>
        <dbReference type="EMBL" id="EOY33743.1"/>
    </source>
</evidence>
<dbReference type="FunFam" id="3.40.50.2000:FF:000080">
    <property type="entry name" value="Glycosyltransferase"/>
    <property type="match status" value="1"/>
</dbReference>
<dbReference type="Proteomes" id="UP000026915">
    <property type="component" value="Chromosome 9"/>
</dbReference>
<evidence type="ECO:0000256" key="1">
    <source>
        <dbReference type="ARBA" id="ARBA00009995"/>
    </source>
</evidence>
<evidence type="ECO:0000256" key="5">
    <source>
        <dbReference type="RuleBase" id="RU362057"/>
    </source>
</evidence>
<dbReference type="InterPro" id="IPR002213">
    <property type="entry name" value="UDP_glucos_trans"/>
</dbReference>
<dbReference type="Gene3D" id="3.40.50.2000">
    <property type="entry name" value="Glycogen Phosphorylase B"/>
    <property type="match status" value="2"/>
</dbReference>
<dbReference type="eggNOG" id="KOG1192">
    <property type="taxonomic scope" value="Eukaryota"/>
</dbReference>
<proteinExistence type="inferred from homology"/>
<protein>
    <recommendedName>
        <fullName evidence="5">Glycosyltransferase</fullName>
        <ecNumber evidence="5">2.4.1.-</ecNumber>
    </recommendedName>
</protein>
<dbReference type="InterPro" id="IPR050481">
    <property type="entry name" value="UDP-glycosyltransf_plant"/>
</dbReference>
<dbReference type="CDD" id="cd03784">
    <property type="entry name" value="GT1_Gtf-like"/>
    <property type="match status" value="1"/>
</dbReference>
<keyword evidence="7" id="KW-1185">Reference proteome</keyword>
<accession>A0A061GWF9</accession>
<dbReference type="FunFam" id="3.40.50.2000:FF:000056">
    <property type="entry name" value="Glycosyltransferase"/>
    <property type="match status" value="1"/>
</dbReference>
<dbReference type="EMBL" id="CM001887">
    <property type="protein sequence ID" value="EOY33743.1"/>
    <property type="molecule type" value="Genomic_DNA"/>
</dbReference>
<dbReference type="SUPFAM" id="SSF53756">
    <property type="entry name" value="UDP-Glycosyltransferase/glycogen phosphorylase"/>
    <property type="match status" value="1"/>
</dbReference>
<dbReference type="EC" id="2.4.1.-" evidence="5"/>
<keyword evidence="2 4" id="KW-0328">Glycosyltransferase</keyword>
<dbReference type="Gramene" id="EOY33743">
    <property type="protein sequence ID" value="EOY33743"/>
    <property type="gene ID" value="TCM_041639"/>
</dbReference>
<reference evidence="6 7" key="1">
    <citation type="journal article" date="2013" name="Genome Biol.">
        <title>The genome sequence of the most widely cultivated cacao type and its use to identify candidate genes regulating pod color.</title>
        <authorList>
            <person name="Motamayor J.C."/>
            <person name="Mockaitis K."/>
            <person name="Schmutz J."/>
            <person name="Haiminen N."/>
            <person name="Iii D.L."/>
            <person name="Cornejo O."/>
            <person name="Findley S.D."/>
            <person name="Zheng P."/>
            <person name="Utro F."/>
            <person name="Royaert S."/>
            <person name="Saski C."/>
            <person name="Jenkins J."/>
            <person name="Podicheti R."/>
            <person name="Zhao M."/>
            <person name="Scheffler B.E."/>
            <person name="Stack J.C."/>
            <person name="Feltus F.A."/>
            <person name="Mustiga G.M."/>
            <person name="Amores F."/>
            <person name="Phillips W."/>
            <person name="Marelli J.P."/>
            <person name="May G.D."/>
            <person name="Shapiro H."/>
            <person name="Ma J."/>
            <person name="Bustamante C.D."/>
            <person name="Schnell R.J."/>
            <person name="Main D."/>
            <person name="Gilbert D."/>
            <person name="Parida L."/>
            <person name="Kuhn D.N."/>
        </authorList>
    </citation>
    <scope>NUCLEOTIDE SEQUENCE [LARGE SCALE GENOMIC DNA]</scope>
    <source>
        <strain evidence="7">cv. Matina 1-6</strain>
    </source>
</reference>
<dbReference type="AlphaFoldDB" id="A0A061GWF9"/>
<sequence length="475" mass="53015">MKKVELIFIPTPGIGHLVSTIEFAKRLIHQDDRIWITVLSMKWSPSASVDAYTKSLVASQPDRIQLIDLPQVDPPSLDLRKSAENYIYAFIESYIPPVRDAVRNIVSLRSSSDSGRVAGLVLDFFCAPMIDIATELGLPSYIYLTTNTAFLGLMLYLPTRHSQNSSEFEITDSEQLIPGFVNPVPLCVLPSAVFNKYGGYTAYVKVAERFKDAKGIIVNTFEAIEPCALNYFLNGPNPPIYPVGPVIDLNALPHPELDLDKRSKVMTWLDDQPQSSVIFLCFGSMGCFGAPQVKEIALGLEQSGYRFLWSLRMPPPSQNDDTLIYKNPEEMLPEGFLERIQGRGIICEWAPQVEVLANKAIGGFVSHCGWNSILESLWFGVPIVTWPMYAEQQLNAYLMKELGLAVVMRLDYRRGRSDLVMAEEIEKAIQLVMDGGSDLRKKVKEMAEMARKAVMKGGSSFISIGRLIEDMIGSN</sequence>
<dbReference type="GO" id="GO:0080043">
    <property type="term" value="F:quercetin 3-O-glucosyltransferase activity"/>
    <property type="evidence" value="ECO:0000318"/>
    <property type="project" value="GO_Central"/>
</dbReference>
<evidence type="ECO:0000256" key="3">
    <source>
        <dbReference type="ARBA" id="ARBA00022679"/>
    </source>
</evidence>
<dbReference type="InterPro" id="IPR035595">
    <property type="entry name" value="UDP_glycos_trans_CS"/>
</dbReference>
<comment type="similarity">
    <text evidence="1 4">Belongs to the UDP-glycosyltransferase family.</text>
</comment>
<keyword evidence="3 4" id="KW-0808">Transferase</keyword>
<name>A0A061GWF9_THECC</name>
<dbReference type="InParanoid" id="A0A061GWF9"/>
<evidence type="ECO:0000313" key="7">
    <source>
        <dbReference type="Proteomes" id="UP000026915"/>
    </source>
</evidence>
<dbReference type="OMA" id="HEQNGEV"/>
<organism evidence="6 7">
    <name type="scientific">Theobroma cacao</name>
    <name type="common">Cacao</name>
    <name type="synonym">Cocoa</name>
    <dbReference type="NCBI Taxonomy" id="3641"/>
    <lineage>
        <taxon>Eukaryota</taxon>
        <taxon>Viridiplantae</taxon>
        <taxon>Streptophyta</taxon>
        <taxon>Embryophyta</taxon>
        <taxon>Tracheophyta</taxon>
        <taxon>Spermatophyta</taxon>
        <taxon>Magnoliopsida</taxon>
        <taxon>eudicotyledons</taxon>
        <taxon>Gunneridae</taxon>
        <taxon>Pentapetalae</taxon>
        <taxon>rosids</taxon>
        <taxon>malvids</taxon>
        <taxon>Malvales</taxon>
        <taxon>Malvaceae</taxon>
        <taxon>Byttnerioideae</taxon>
        <taxon>Theobroma</taxon>
    </lineage>
</organism>
<dbReference type="GO" id="GO:0009687">
    <property type="term" value="P:abscisic acid metabolic process"/>
    <property type="evidence" value="ECO:0000318"/>
    <property type="project" value="GO_Central"/>
</dbReference>
<dbReference type="PANTHER" id="PTHR48048:SF94">
    <property type="entry name" value="GLYCOSYLTRANSFERASE"/>
    <property type="match status" value="1"/>
</dbReference>
<evidence type="ECO:0000256" key="2">
    <source>
        <dbReference type="ARBA" id="ARBA00022676"/>
    </source>
</evidence>
<dbReference type="PANTHER" id="PTHR48048">
    <property type="entry name" value="GLYCOSYLTRANSFERASE"/>
    <property type="match status" value="1"/>
</dbReference>
<dbReference type="HOGENOM" id="CLU_001724_3_2_1"/>